<dbReference type="AlphaFoldDB" id="A0A1H9P1D9"/>
<dbReference type="STRING" id="531814.SAMN04487944_10456"/>
<accession>A0A1H9P1D9</accession>
<dbReference type="Proteomes" id="UP000199687">
    <property type="component" value="Unassembled WGS sequence"/>
</dbReference>
<evidence type="ECO:0000313" key="3">
    <source>
        <dbReference type="Proteomes" id="UP000199687"/>
    </source>
</evidence>
<dbReference type="PROSITE" id="PS51733">
    <property type="entry name" value="BPL_LPL_CATALYTIC"/>
    <property type="match status" value="1"/>
</dbReference>
<dbReference type="InterPro" id="IPR045864">
    <property type="entry name" value="aa-tRNA-synth_II/BPL/LPL"/>
</dbReference>
<protein>
    <submittedName>
        <fullName evidence="2">Lipoate-protein ligase A</fullName>
    </submittedName>
</protein>
<dbReference type="GO" id="GO:0016874">
    <property type="term" value="F:ligase activity"/>
    <property type="evidence" value="ECO:0007669"/>
    <property type="project" value="UniProtKB-KW"/>
</dbReference>
<keyword evidence="3" id="KW-1185">Reference proteome</keyword>
<dbReference type="GO" id="GO:0016740">
    <property type="term" value="F:transferase activity"/>
    <property type="evidence" value="ECO:0007669"/>
    <property type="project" value="UniProtKB-ARBA"/>
</dbReference>
<reference evidence="2 3" key="1">
    <citation type="submission" date="2016-10" db="EMBL/GenBank/DDBJ databases">
        <authorList>
            <person name="de Groot N.N."/>
        </authorList>
    </citation>
    <scope>NUCLEOTIDE SEQUENCE [LARGE SCALE GENOMIC DNA]</scope>
    <source>
        <strain evidence="2 3">CGMCC 1.7727</strain>
    </source>
</reference>
<dbReference type="SUPFAM" id="SSF55681">
    <property type="entry name" value="Class II aaRS and biotin synthetases"/>
    <property type="match status" value="1"/>
</dbReference>
<dbReference type="PANTHER" id="PTHR43679">
    <property type="entry name" value="OCTANOYLTRANSFERASE LIPM-RELATED"/>
    <property type="match status" value="1"/>
</dbReference>
<dbReference type="GO" id="GO:0140096">
    <property type="term" value="F:catalytic activity, acting on a protein"/>
    <property type="evidence" value="ECO:0007669"/>
    <property type="project" value="UniProtKB-ARBA"/>
</dbReference>
<sequence>MANDVINGNRLISMTETWYFIDTGKSLPAFNMAVDECLLNWHSKGEIPPIIRFYEWEPAGMSVGYFQKTKNKIDLDALKNQNIPLVRRLTGGRAVLHDQELTYSVIVSENHPDMPKSVKDAYRVISKGLLEGFKLLNIEASFSIPEGKLETTQSAVCFEEPSWYELVIEGKKAAGSAQTRQKGVILQHGSIPITIDNNKLYDLFLYPNERVKERAKNAFKDKAVSIQDVATEKVSVEKARTAFRQGFAKGLDIELTSYEFNEAQLREIEELMYSKYMNDSWNLSR</sequence>
<feature type="domain" description="BPL/LPL catalytic" evidence="1">
    <location>
        <begin position="45"/>
        <end position="255"/>
    </location>
</feature>
<organism evidence="2 3">
    <name type="scientific">Gracilibacillus ureilyticus</name>
    <dbReference type="NCBI Taxonomy" id="531814"/>
    <lineage>
        <taxon>Bacteria</taxon>
        <taxon>Bacillati</taxon>
        <taxon>Bacillota</taxon>
        <taxon>Bacilli</taxon>
        <taxon>Bacillales</taxon>
        <taxon>Bacillaceae</taxon>
        <taxon>Gracilibacillus</taxon>
    </lineage>
</organism>
<dbReference type="EMBL" id="FOGL01000004">
    <property type="protein sequence ID" value="SER41941.1"/>
    <property type="molecule type" value="Genomic_DNA"/>
</dbReference>
<dbReference type="CDD" id="cd16443">
    <property type="entry name" value="LplA"/>
    <property type="match status" value="1"/>
</dbReference>
<evidence type="ECO:0000259" key="1">
    <source>
        <dbReference type="PROSITE" id="PS51733"/>
    </source>
</evidence>
<dbReference type="GO" id="GO:0009249">
    <property type="term" value="P:protein lipoylation"/>
    <property type="evidence" value="ECO:0007669"/>
    <property type="project" value="UniProtKB-ARBA"/>
</dbReference>
<dbReference type="PANTHER" id="PTHR43679:SF2">
    <property type="entry name" value="OCTANOYL-[GCVH]:PROTEIN N-OCTANOYLTRANSFERASE"/>
    <property type="match status" value="1"/>
</dbReference>
<dbReference type="Pfam" id="PF21948">
    <property type="entry name" value="LplA-B_cat"/>
    <property type="match status" value="1"/>
</dbReference>
<dbReference type="InterPro" id="IPR050664">
    <property type="entry name" value="Octanoyltrans_LipM/LipL"/>
</dbReference>
<dbReference type="Gene3D" id="3.30.930.10">
    <property type="entry name" value="Bira Bifunctional Protein, Domain 2"/>
    <property type="match status" value="1"/>
</dbReference>
<keyword evidence="2" id="KW-0436">Ligase</keyword>
<evidence type="ECO:0000313" key="2">
    <source>
        <dbReference type="EMBL" id="SER41941.1"/>
    </source>
</evidence>
<name>A0A1H9P1D9_9BACI</name>
<gene>
    <name evidence="2" type="ORF">SAMN04487944_10456</name>
</gene>
<proteinExistence type="predicted"/>
<dbReference type="InterPro" id="IPR004143">
    <property type="entry name" value="BPL_LPL_catalytic"/>
</dbReference>